<gene>
    <name evidence="2" type="ORF">A3Q56_03032</name>
</gene>
<accession>A0A177B4M4</accession>
<dbReference type="InterPro" id="IPR014710">
    <property type="entry name" value="RmlC-like_jellyroll"/>
</dbReference>
<proteinExistence type="predicted"/>
<keyword evidence="3" id="KW-1185">Reference proteome</keyword>
<sequence>MMSITKRNKLEKKAKVNEYHETVRTYLDDVSSVEAKNVKADAFEKINECNDVSEYSIMEDFKKTVRVSRNSMSINEESKLMSSIEIAFSNVNDTSTHDKPINNEKNVTSSSNLRENCKIPPPLISEPQCTITSVDMGNVESDHFTKTDISLVKSVHSFTGQNNCETDQIVDEIIEKSTSNNSKITLKPSKPSVRSKIINIFTKKKKKKKVLINKKLISKDIIAYDNTVVKVPRDEYNYMTNTLNVDYRRKRNNDDLEKYPNIRRSKRNYESTIWSKIASKTLKSTSSLISHRSTIPIQHKILVKSQEFKVNVLIPRDYTSSNIKNIEPTVKYRLSSGLISVIPDNQYNVNNADITLRYRIREKKFGSVLLTIQINKSTGLTKTDVNTLLVCNVLKGTALVMLNNKKIHANSGDDFFIPAANSYSITNTSTFPLKLHINTHFIK</sequence>
<evidence type="ECO:0000313" key="2">
    <source>
        <dbReference type="EMBL" id="OAF69239.1"/>
    </source>
</evidence>
<name>A0A177B4M4_9BILA</name>
<protein>
    <submittedName>
        <fullName evidence="2">Uncharacterized protein</fullName>
    </submittedName>
</protein>
<dbReference type="Proteomes" id="UP000078046">
    <property type="component" value="Unassembled WGS sequence"/>
</dbReference>
<dbReference type="SUPFAM" id="SSF51182">
    <property type="entry name" value="RmlC-like cupins"/>
    <property type="match status" value="1"/>
</dbReference>
<dbReference type="Gene3D" id="2.60.120.10">
    <property type="entry name" value="Jelly Rolls"/>
    <property type="match status" value="1"/>
</dbReference>
<organism evidence="2 3">
    <name type="scientific">Intoshia linei</name>
    <dbReference type="NCBI Taxonomy" id="1819745"/>
    <lineage>
        <taxon>Eukaryota</taxon>
        <taxon>Metazoa</taxon>
        <taxon>Spiralia</taxon>
        <taxon>Lophotrochozoa</taxon>
        <taxon>Mesozoa</taxon>
        <taxon>Orthonectida</taxon>
        <taxon>Rhopaluridae</taxon>
        <taxon>Intoshia</taxon>
    </lineage>
</organism>
<reference evidence="2 3" key="1">
    <citation type="submission" date="2016-04" db="EMBL/GenBank/DDBJ databases">
        <title>The genome of Intoshia linei affirms orthonectids as highly simplified spiralians.</title>
        <authorList>
            <person name="Mikhailov K.V."/>
            <person name="Slusarev G.S."/>
            <person name="Nikitin M.A."/>
            <person name="Logacheva M.D."/>
            <person name="Penin A."/>
            <person name="Aleoshin V."/>
            <person name="Panchin Y.V."/>
        </authorList>
    </citation>
    <scope>NUCLEOTIDE SEQUENCE [LARGE SCALE GENOMIC DNA]</scope>
    <source>
        <strain evidence="2">Intl2013</strain>
        <tissue evidence="2">Whole animal</tissue>
    </source>
</reference>
<dbReference type="InterPro" id="IPR011051">
    <property type="entry name" value="RmlC_Cupin_sf"/>
</dbReference>
<dbReference type="EMBL" id="LWCA01000314">
    <property type="protein sequence ID" value="OAF69239.1"/>
    <property type="molecule type" value="Genomic_DNA"/>
</dbReference>
<comment type="caution">
    <text evidence="2">The sequence shown here is derived from an EMBL/GenBank/DDBJ whole genome shotgun (WGS) entry which is preliminary data.</text>
</comment>
<feature type="compositionally biased region" description="Polar residues" evidence="1">
    <location>
        <begin position="103"/>
        <end position="114"/>
    </location>
</feature>
<dbReference type="AlphaFoldDB" id="A0A177B4M4"/>
<evidence type="ECO:0000256" key="1">
    <source>
        <dbReference type="SAM" id="MobiDB-lite"/>
    </source>
</evidence>
<feature type="region of interest" description="Disordered" evidence="1">
    <location>
        <begin position="95"/>
        <end position="114"/>
    </location>
</feature>
<evidence type="ECO:0000313" key="3">
    <source>
        <dbReference type="Proteomes" id="UP000078046"/>
    </source>
</evidence>